<evidence type="ECO:0000259" key="9">
    <source>
        <dbReference type="PROSITE" id="PS50011"/>
    </source>
</evidence>
<keyword evidence="8" id="KW-1133">Transmembrane helix</keyword>
<dbReference type="Gene3D" id="1.10.510.10">
    <property type="entry name" value="Transferase(Phosphotransferase) domain 1"/>
    <property type="match status" value="1"/>
</dbReference>
<name>A0A8J3VJY1_9ACTN</name>
<dbReference type="PANTHER" id="PTHR43289:SF6">
    <property type="entry name" value="SERINE_THREONINE-PROTEIN KINASE NEKL-3"/>
    <property type="match status" value="1"/>
</dbReference>
<evidence type="ECO:0000256" key="7">
    <source>
        <dbReference type="SAM" id="MobiDB-lite"/>
    </source>
</evidence>
<dbReference type="InterPro" id="IPR011009">
    <property type="entry name" value="Kinase-like_dom_sf"/>
</dbReference>
<keyword evidence="6" id="KW-0067">ATP-binding</keyword>
<keyword evidence="8" id="KW-0812">Transmembrane</keyword>
<organism evidence="10 11">
    <name type="scientific">Rhizocola hellebori</name>
    <dbReference type="NCBI Taxonomy" id="1392758"/>
    <lineage>
        <taxon>Bacteria</taxon>
        <taxon>Bacillati</taxon>
        <taxon>Actinomycetota</taxon>
        <taxon>Actinomycetes</taxon>
        <taxon>Micromonosporales</taxon>
        <taxon>Micromonosporaceae</taxon>
        <taxon>Rhizocola</taxon>
    </lineage>
</organism>
<dbReference type="PROSITE" id="PS50011">
    <property type="entry name" value="PROTEIN_KINASE_DOM"/>
    <property type="match status" value="1"/>
</dbReference>
<dbReference type="EC" id="2.7.11.1" evidence="1"/>
<feature type="region of interest" description="Disordered" evidence="7">
    <location>
        <begin position="315"/>
        <end position="342"/>
    </location>
</feature>
<dbReference type="GO" id="GO:0005524">
    <property type="term" value="F:ATP binding"/>
    <property type="evidence" value="ECO:0007669"/>
    <property type="project" value="UniProtKB-KW"/>
</dbReference>
<evidence type="ECO:0000256" key="5">
    <source>
        <dbReference type="ARBA" id="ARBA00022777"/>
    </source>
</evidence>
<feature type="compositionally biased region" description="Low complexity" evidence="7">
    <location>
        <begin position="316"/>
        <end position="342"/>
    </location>
</feature>
<dbReference type="AlphaFoldDB" id="A0A8J3VJY1"/>
<keyword evidence="3" id="KW-0808">Transferase</keyword>
<dbReference type="InterPro" id="IPR008271">
    <property type="entry name" value="Ser/Thr_kinase_AS"/>
</dbReference>
<keyword evidence="4" id="KW-0547">Nucleotide-binding</keyword>
<sequence>MTSPDELETAAPLRMGRPLDTGYLIDEVVGEGSAGRVWRGRRAADGVVVAIKVLHPQYSADEEILSRFVREHATLKLLSHPHLVRVLDLVSTGDTRAIVMEMVDGQNLRQAAQTGAISREWAAAVLSQVADALAHIHTAGIVHRDVKPENMLITWRGGQPWAQLTDFGIAHITGGHTLTRVGEIVGTPSYIAPEIALDRPSGPPADVYALGITAYELLAGHRPFSADHPLAMLRQHVEAQPVRPAAISDAAWETISGCLAKDPSVRPTAAQLAGRFALLTGSVGALPLSAPPPLPAMPAVIPEFVVLDTAPALTKPGPTNLAPTNPAATNPGPTNPAATNPAAAEPAIDLPTIGASRPAPLAPPPPPKRRKRWIWWVAAGIAVVIAGWGAGLWAGRSGPPVTTPTPTPTTAVKGQLWFLPVSATSPALGTVRLDFADATKLPGFESYVIYLDSGLYAQVQPGQAPPYFVSGRHPETKNCYQVAALVITDQPKPPDGPAVCLAADGKGKGSP</sequence>
<feature type="domain" description="Protein kinase" evidence="9">
    <location>
        <begin position="23"/>
        <end position="279"/>
    </location>
</feature>
<dbReference type="Pfam" id="PF00069">
    <property type="entry name" value="Pkinase"/>
    <property type="match status" value="1"/>
</dbReference>
<dbReference type="RefSeq" id="WP_203912283.1">
    <property type="nucleotide sequence ID" value="NZ_BONY01000051.1"/>
</dbReference>
<keyword evidence="8" id="KW-0472">Membrane</keyword>
<evidence type="ECO:0000313" key="10">
    <source>
        <dbReference type="EMBL" id="GIH08531.1"/>
    </source>
</evidence>
<dbReference type="SMART" id="SM00220">
    <property type="entry name" value="S_TKc"/>
    <property type="match status" value="1"/>
</dbReference>
<evidence type="ECO:0000256" key="2">
    <source>
        <dbReference type="ARBA" id="ARBA00022527"/>
    </source>
</evidence>
<accession>A0A8J3VJY1</accession>
<evidence type="ECO:0000256" key="6">
    <source>
        <dbReference type="ARBA" id="ARBA00022840"/>
    </source>
</evidence>
<evidence type="ECO:0000256" key="1">
    <source>
        <dbReference type="ARBA" id="ARBA00012513"/>
    </source>
</evidence>
<dbReference type="InterPro" id="IPR000719">
    <property type="entry name" value="Prot_kinase_dom"/>
</dbReference>
<dbReference type="PANTHER" id="PTHR43289">
    <property type="entry name" value="MITOGEN-ACTIVATED PROTEIN KINASE KINASE KINASE 20-RELATED"/>
    <property type="match status" value="1"/>
</dbReference>
<dbReference type="PROSITE" id="PS00108">
    <property type="entry name" value="PROTEIN_KINASE_ST"/>
    <property type="match status" value="1"/>
</dbReference>
<dbReference type="Proteomes" id="UP000612899">
    <property type="component" value="Unassembled WGS sequence"/>
</dbReference>
<evidence type="ECO:0000256" key="3">
    <source>
        <dbReference type="ARBA" id="ARBA00022679"/>
    </source>
</evidence>
<dbReference type="SUPFAM" id="SSF56112">
    <property type="entry name" value="Protein kinase-like (PK-like)"/>
    <property type="match status" value="1"/>
</dbReference>
<feature type="transmembrane region" description="Helical" evidence="8">
    <location>
        <begin position="373"/>
        <end position="394"/>
    </location>
</feature>
<protein>
    <recommendedName>
        <fullName evidence="1">non-specific serine/threonine protein kinase</fullName>
        <ecNumber evidence="1">2.7.11.1</ecNumber>
    </recommendedName>
</protein>
<proteinExistence type="predicted"/>
<dbReference type="CDD" id="cd14014">
    <property type="entry name" value="STKc_PknB_like"/>
    <property type="match status" value="1"/>
</dbReference>
<keyword evidence="2" id="KW-0723">Serine/threonine-protein kinase</keyword>
<reference evidence="10" key="1">
    <citation type="submission" date="2021-01" db="EMBL/GenBank/DDBJ databases">
        <title>Whole genome shotgun sequence of Rhizocola hellebori NBRC 109834.</title>
        <authorList>
            <person name="Komaki H."/>
            <person name="Tamura T."/>
        </authorList>
    </citation>
    <scope>NUCLEOTIDE SEQUENCE</scope>
    <source>
        <strain evidence="10">NBRC 109834</strain>
    </source>
</reference>
<dbReference type="GO" id="GO:0004674">
    <property type="term" value="F:protein serine/threonine kinase activity"/>
    <property type="evidence" value="ECO:0007669"/>
    <property type="project" value="UniProtKB-KW"/>
</dbReference>
<dbReference type="EMBL" id="BONY01000051">
    <property type="protein sequence ID" value="GIH08531.1"/>
    <property type="molecule type" value="Genomic_DNA"/>
</dbReference>
<evidence type="ECO:0000256" key="4">
    <source>
        <dbReference type="ARBA" id="ARBA00022741"/>
    </source>
</evidence>
<evidence type="ECO:0000256" key="8">
    <source>
        <dbReference type="SAM" id="Phobius"/>
    </source>
</evidence>
<keyword evidence="11" id="KW-1185">Reference proteome</keyword>
<comment type="caution">
    <text evidence="10">The sequence shown here is derived from an EMBL/GenBank/DDBJ whole genome shotgun (WGS) entry which is preliminary data.</text>
</comment>
<keyword evidence="5" id="KW-0418">Kinase</keyword>
<gene>
    <name evidence="10" type="ORF">Rhe02_65980</name>
</gene>
<evidence type="ECO:0000313" key="11">
    <source>
        <dbReference type="Proteomes" id="UP000612899"/>
    </source>
</evidence>